<evidence type="ECO:0000256" key="5">
    <source>
        <dbReference type="ARBA" id="ARBA00023015"/>
    </source>
</evidence>
<dbReference type="STRING" id="60547.GCA_000751215_04433"/>
<sequence>MQRITITIDDELLAVVDSLMEQRGYSSRSEALRDIVRESRAREQGGDSGRQCVATLTYVYDHATRDLARRITQAHHDRHDLAVASMRVHLDHESLLESSVLRGRANDVTAFANSLVSQRGVRYAHLHTIPVTIERARHHHGDDSAQHEHLHV</sequence>
<keyword evidence="7 8" id="KW-0804">Transcription</keyword>
<dbReference type="AlphaFoldDB" id="A0A069PWT7"/>
<keyword evidence="12" id="KW-1185">Reference proteome</keyword>
<protein>
    <recommendedName>
        <fullName evidence="8">Putative nickel-responsive regulator</fullName>
    </recommendedName>
</protein>
<dbReference type="SUPFAM" id="SSF55021">
    <property type="entry name" value="ACT-like"/>
    <property type="match status" value="1"/>
</dbReference>
<dbReference type="InterPro" id="IPR027271">
    <property type="entry name" value="Acetolactate_synth/TF_NikR_C"/>
</dbReference>
<evidence type="ECO:0000259" key="10">
    <source>
        <dbReference type="Pfam" id="PF08753"/>
    </source>
</evidence>
<evidence type="ECO:0000256" key="7">
    <source>
        <dbReference type="ARBA" id="ARBA00023163"/>
    </source>
</evidence>
<evidence type="ECO:0000256" key="8">
    <source>
        <dbReference type="HAMAP-Rule" id="MF_00476"/>
    </source>
</evidence>
<dbReference type="GO" id="GO:0016151">
    <property type="term" value="F:nickel cation binding"/>
    <property type="evidence" value="ECO:0007669"/>
    <property type="project" value="UniProtKB-UniRule"/>
</dbReference>
<comment type="caution">
    <text evidence="11">The sequence shown here is derived from an EMBL/GenBank/DDBJ whole genome shotgun (WGS) entry which is preliminary data.</text>
</comment>
<dbReference type="GO" id="GO:0010045">
    <property type="term" value="P:response to nickel cation"/>
    <property type="evidence" value="ECO:0007669"/>
    <property type="project" value="InterPro"/>
</dbReference>
<comment type="caution">
    <text evidence="8">Lacks conserved residue(s) required for the propagation of feature annotation.</text>
</comment>
<keyword evidence="3" id="KW-0533">Nickel</keyword>
<dbReference type="HAMAP" id="MF_00476">
    <property type="entry name" value="NikR"/>
    <property type="match status" value="1"/>
</dbReference>
<dbReference type="Pfam" id="PF08753">
    <property type="entry name" value="NikR_C"/>
    <property type="match status" value="1"/>
</dbReference>
<dbReference type="NCBIfam" id="NF003381">
    <property type="entry name" value="PRK04460.1"/>
    <property type="match status" value="1"/>
</dbReference>
<dbReference type="GO" id="GO:0003677">
    <property type="term" value="F:DNA binding"/>
    <property type="evidence" value="ECO:0007669"/>
    <property type="project" value="UniProtKB-KW"/>
</dbReference>
<evidence type="ECO:0000256" key="1">
    <source>
        <dbReference type="ARBA" id="ARBA00001967"/>
    </source>
</evidence>
<organism evidence="11 12">
    <name type="scientific">Caballeronia glathei</name>
    <dbReference type="NCBI Taxonomy" id="60547"/>
    <lineage>
        <taxon>Bacteria</taxon>
        <taxon>Pseudomonadati</taxon>
        <taxon>Pseudomonadota</taxon>
        <taxon>Betaproteobacteria</taxon>
        <taxon>Burkholderiales</taxon>
        <taxon>Burkholderiaceae</taxon>
        <taxon>Caballeronia</taxon>
    </lineage>
</organism>
<evidence type="ECO:0000256" key="3">
    <source>
        <dbReference type="ARBA" id="ARBA00022596"/>
    </source>
</evidence>
<dbReference type="CDD" id="cd22231">
    <property type="entry name" value="RHH_NikR_HicB-like"/>
    <property type="match status" value="1"/>
</dbReference>
<gene>
    <name evidence="11" type="ORF">BG61_19805</name>
</gene>
<proteinExistence type="inferred from homology"/>
<dbReference type="NCBIfam" id="NF002815">
    <property type="entry name" value="PRK02967.1"/>
    <property type="match status" value="1"/>
</dbReference>
<keyword evidence="6 8" id="KW-0238">DNA-binding</keyword>
<feature type="domain" description="Transcription factor NikR nickel binding C-terminal" evidence="10">
    <location>
        <begin position="53"/>
        <end position="129"/>
    </location>
</feature>
<dbReference type="InterPro" id="IPR002145">
    <property type="entry name" value="CopG"/>
</dbReference>
<evidence type="ECO:0000313" key="11">
    <source>
        <dbReference type="EMBL" id="KDR44304.1"/>
    </source>
</evidence>
<evidence type="ECO:0000256" key="4">
    <source>
        <dbReference type="ARBA" id="ARBA00022723"/>
    </source>
</evidence>
<evidence type="ECO:0000256" key="2">
    <source>
        <dbReference type="ARBA" id="ARBA00008478"/>
    </source>
</evidence>
<dbReference type="InterPro" id="IPR045865">
    <property type="entry name" value="ACT-like_dom_sf"/>
</dbReference>
<feature type="domain" description="Ribbon-helix-helix protein CopG" evidence="9">
    <location>
        <begin position="3"/>
        <end position="43"/>
    </location>
</feature>
<dbReference type="InterPro" id="IPR010985">
    <property type="entry name" value="Ribbon_hlx_hlx"/>
</dbReference>
<comment type="cofactor">
    <cofactor evidence="1">
        <name>Ni(2+)</name>
        <dbReference type="ChEBI" id="CHEBI:49786"/>
    </cofactor>
</comment>
<evidence type="ECO:0000259" key="9">
    <source>
        <dbReference type="Pfam" id="PF01402"/>
    </source>
</evidence>
<dbReference type="InterPro" id="IPR022988">
    <property type="entry name" value="Ni_resp_reg_NikR"/>
</dbReference>
<dbReference type="EMBL" id="JFHC01000003">
    <property type="protein sequence ID" value="KDR44304.1"/>
    <property type="molecule type" value="Genomic_DNA"/>
</dbReference>
<dbReference type="InterPro" id="IPR014864">
    <property type="entry name" value="TF_NikR_Ni-bd_C"/>
</dbReference>
<reference evidence="11 12" key="1">
    <citation type="submission" date="2014-03" db="EMBL/GenBank/DDBJ databases">
        <title>Draft Genome Sequences of Four Burkholderia Strains.</title>
        <authorList>
            <person name="Liu X.Y."/>
            <person name="Li C.X."/>
            <person name="Xu J.H."/>
        </authorList>
    </citation>
    <scope>NUCLEOTIDE SEQUENCE [LARGE SCALE GENOMIC DNA]</scope>
    <source>
        <strain evidence="11 12">DSM 50014</strain>
    </source>
</reference>
<dbReference type="PANTHER" id="PTHR34719:SF2">
    <property type="entry name" value="NICKEL-RESPONSIVE REGULATOR"/>
    <property type="match status" value="1"/>
</dbReference>
<dbReference type="Pfam" id="PF01402">
    <property type="entry name" value="RHH_1"/>
    <property type="match status" value="1"/>
</dbReference>
<dbReference type="InterPro" id="IPR050192">
    <property type="entry name" value="CopG/NikR_regulator"/>
</dbReference>
<dbReference type="SUPFAM" id="SSF47598">
    <property type="entry name" value="Ribbon-helix-helix"/>
    <property type="match status" value="1"/>
</dbReference>
<evidence type="ECO:0000256" key="6">
    <source>
        <dbReference type="ARBA" id="ARBA00023125"/>
    </source>
</evidence>
<evidence type="ECO:0000313" key="12">
    <source>
        <dbReference type="Proteomes" id="UP000027466"/>
    </source>
</evidence>
<keyword evidence="4" id="KW-0479">Metal-binding</keyword>
<dbReference type="InterPro" id="IPR013321">
    <property type="entry name" value="Arc_rbn_hlx_hlx"/>
</dbReference>
<accession>A0A069PWT7</accession>
<keyword evidence="5 8" id="KW-0805">Transcription regulation</keyword>
<name>A0A069PWT7_9BURK</name>
<dbReference type="Gene3D" id="1.10.1220.10">
    <property type="entry name" value="Met repressor-like"/>
    <property type="match status" value="1"/>
</dbReference>
<dbReference type="PANTHER" id="PTHR34719">
    <property type="entry name" value="NICKEL-RESPONSIVE REGULATOR"/>
    <property type="match status" value="1"/>
</dbReference>
<comment type="similarity">
    <text evidence="2 8">Belongs to the transcriptional regulatory CopG/NikR family.</text>
</comment>
<comment type="function">
    <text evidence="8">Transcriptional regulator.</text>
</comment>
<dbReference type="GO" id="GO:0003700">
    <property type="term" value="F:DNA-binding transcription factor activity"/>
    <property type="evidence" value="ECO:0007669"/>
    <property type="project" value="UniProtKB-UniRule"/>
</dbReference>
<dbReference type="Gene3D" id="3.30.70.1150">
    <property type="entry name" value="ACT-like. Chain A, domain 2"/>
    <property type="match status" value="1"/>
</dbReference>
<dbReference type="RefSeq" id="WP_035935311.1">
    <property type="nucleotide sequence ID" value="NZ_CADFFX010000002.1"/>
</dbReference>
<dbReference type="Proteomes" id="UP000027466">
    <property type="component" value="Unassembled WGS sequence"/>
</dbReference>